<evidence type="ECO:0000313" key="4">
    <source>
        <dbReference type="Proteomes" id="UP000308037"/>
    </source>
</evidence>
<name>A0A4U5JCX2_9EURY</name>
<dbReference type="AlphaFoldDB" id="A0A4U5JCX2"/>
<keyword evidence="2" id="KW-1133">Transmembrane helix</keyword>
<organism evidence="3 4">
    <name type="scientific">Natronomonas salsuginis</name>
    <dbReference type="NCBI Taxonomy" id="2217661"/>
    <lineage>
        <taxon>Archaea</taxon>
        <taxon>Methanobacteriati</taxon>
        <taxon>Methanobacteriota</taxon>
        <taxon>Stenosarchaea group</taxon>
        <taxon>Halobacteria</taxon>
        <taxon>Halobacteriales</taxon>
        <taxon>Natronomonadaceae</taxon>
        <taxon>Natronomonas</taxon>
    </lineage>
</organism>
<keyword evidence="2" id="KW-0812">Transmembrane</keyword>
<accession>A0A4U5JCX2</accession>
<evidence type="ECO:0000256" key="1">
    <source>
        <dbReference type="SAM" id="MobiDB-lite"/>
    </source>
</evidence>
<keyword evidence="2" id="KW-0472">Membrane</keyword>
<proteinExistence type="predicted"/>
<protein>
    <submittedName>
        <fullName evidence="3">Uncharacterized protein</fullName>
    </submittedName>
</protein>
<dbReference type="EMBL" id="QKNX01000002">
    <property type="protein sequence ID" value="TKR26131.1"/>
    <property type="molecule type" value="Genomic_DNA"/>
</dbReference>
<feature type="region of interest" description="Disordered" evidence="1">
    <location>
        <begin position="53"/>
        <end position="75"/>
    </location>
</feature>
<comment type="caution">
    <text evidence="3">The sequence shown here is derived from an EMBL/GenBank/DDBJ whole genome shotgun (WGS) entry which is preliminary data.</text>
</comment>
<dbReference type="RefSeq" id="WP_137276048.1">
    <property type="nucleotide sequence ID" value="NZ_QKNX01000002.1"/>
</dbReference>
<sequence length="75" mass="7681">MAHRQAGPSGPDSDEPSEAKSGTGSAKELINRRKYLTLGATATAALFVTGTAYSAGGDPGDGENTYWTDFSEGAL</sequence>
<evidence type="ECO:0000313" key="3">
    <source>
        <dbReference type="EMBL" id="TKR26131.1"/>
    </source>
</evidence>
<evidence type="ECO:0000256" key="2">
    <source>
        <dbReference type="SAM" id="Phobius"/>
    </source>
</evidence>
<feature type="region of interest" description="Disordered" evidence="1">
    <location>
        <begin position="1"/>
        <end position="26"/>
    </location>
</feature>
<gene>
    <name evidence="3" type="ORF">DM868_06455</name>
</gene>
<keyword evidence="4" id="KW-1185">Reference proteome</keyword>
<reference evidence="3 4" key="1">
    <citation type="submission" date="2019-04" db="EMBL/GenBank/DDBJ databases">
        <title>Natronomonas sp. F20-122 a newhaloarchaeon isolated from a saline saltern of Isla Bacuta, Huelva, Spain.</title>
        <authorList>
            <person name="Duran-Viseras A."/>
            <person name="Sanchez-Porro C."/>
            <person name="Ventosa A."/>
        </authorList>
    </citation>
    <scope>NUCLEOTIDE SEQUENCE [LARGE SCALE GENOMIC DNA]</scope>
    <source>
        <strain evidence="3 4">F20-122</strain>
    </source>
</reference>
<dbReference type="Proteomes" id="UP000308037">
    <property type="component" value="Unassembled WGS sequence"/>
</dbReference>
<feature type="transmembrane region" description="Helical" evidence="2">
    <location>
        <begin position="35"/>
        <end position="55"/>
    </location>
</feature>